<dbReference type="Pfam" id="PF13620">
    <property type="entry name" value="CarboxypepD_reg"/>
    <property type="match status" value="2"/>
</dbReference>
<keyword evidence="6 8" id="KW-0472">Membrane</keyword>
<feature type="transmembrane region" description="Helical" evidence="8">
    <location>
        <begin position="48"/>
        <end position="72"/>
    </location>
</feature>
<dbReference type="Pfam" id="PF07690">
    <property type="entry name" value="MFS_1"/>
    <property type="match status" value="1"/>
</dbReference>
<keyword evidence="4 8" id="KW-0812">Transmembrane</keyword>
<evidence type="ECO:0000256" key="2">
    <source>
        <dbReference type="ARBA" id="ARBA00022448"/>
    </source>
</evidence>
<feature type="transmembrane region" description="Helical" evidence="8">
    <location>
        <begin position="438"/>
        <end position="458"/>
    </location>
</feature>
<keyword evidence="11" id="KW-1185">Reference proteome</keyword>
<keyword evidence="3" id="KW-1003">Cell membrane</keyword>
<evidence type="ECO:0000256" key="7">
    <source>
        <dbReference type="SAM" id="MobiDB-lite"/>
    </source>
</evidence>
<dbReference type="EMBL" id="VFOK01000001">
    <property type="protein sequence ID" value="TQL33048.1"/>
    <property type="molecule type" value="Genomic_DNA"/>
</dbReference>
<dbReference type="SUPFAM" id="SSF49464">
    <property type="entry name" value="Carboxypeptidase regulatory domain-like"/>
    <property type="match status" value="1"/>
</dbReference>
<dbReference type="PANTHER" id="PTHR42718:SF46">
    <property type="entry name" value="BLR6921 PROTEIN"/>
    <property type="match status" value="1"/>
</dbReference>
<feature type="transmembrane region" description="Helical" evidence="8">
    <location>
        <begin position="398"/>
        <end position="417"/>
    </location>
</feature>
<dbReference type="AlphaFoldDB" id="A0A542XB34"/>
<dbReference type="InterPro" id="IPR008969">
    <property type="entry name" value="CarboxyPept-like_regulatory"/>
</dbReference>
<keyword evidence="5 8" id="KW-1133">Transmembrane helix</keyword>
<evidence type="ECO:0000256" key="3">
    <source>
        <dbReference type="ARBA" id="ARBA00022475"/>
    </source>
</evidence>
<dbReference type="PROSITE" id="PS50850">
    <property type="entry name" value="MFS"/>
    <property type="match status" value="1"/>
</dbReference>
<keyword evidence="10" id="KW-0121">Carboxypeptidase</keyword>
<comment type="subcellular location">
    <subcellularLocation>
        <location evidence="1">Cell membrane</location>
        <topology evidence="1">Multi-pass membrane protein</topology>
    </subcellularLocation>
</comment>
<dbReference type="PANTHER" id="PTHR42718">
    <property type="entry name" value="MAJOR FACILITATOR SUPERFAMILY MULTIDRUG TRANSPORTER MFSC"/>
    <property type="match status" value="1"/>
</dbReference>
<feature type="transmembrane region" description="Helical" evidence="8">
    <location>
        <begin position="334"/>
        <end position="361"/>
    </location>
</feature>
<evidence type="ECO:0000256" key="4">
    <source>
        <dbReference type="ARBA" id="ARBA00022692"/>
    </source>
</evidence>
<keyword evidence="2" id="KW-0813">Transport</keyword>
<comment type="caution">
    <text evidence="10">The sequence shown here is derived from an EMBL/GenBank/DDBJ whole genome shotgun (WGS) entry which is preliminary data.</text>
</comment>
<proteinExistence type="predicted"/>
<feature type="transmembrane region" description="Helical" evidence="8">
    <location>
        <begin position="173"/>
        <end position="195"/>
    </location>
</feature>
<feature type="compositionally biased region" description="Low complexity" evidence="7">
    <location>
        <begin position="28"/>
        <end position="42"/>
    </location>
</feature>
<dbReference type="GO" id="GO:0005886">
    <property type="term" value="C:plasma membrane"/>
    <property type="evidence" value="ECO:0007669"/>
    <property type="project" value="UniProtKB-SubCell"/>
</dbReference>
<evidence type="ECO:0000256" key="8">
    <source>
        <dbReference type="SAM" id="Phobius"/>
    </source>
</evidence>
<dbReference type="Gene3D" id="1.20.1250.20">
    <property type="entry name" value="MFS general substrate transporter like domains"/>
    <property type="match status" value="1"/>
</dbReference>
<evidence type="ECO:0000313" key="11">
    <source>
        <dbReference type="Proteomes" id="UP000318336"/>
    </source>
</evidence>
<dbReference type="InterPro" id="IPR011701">
    <property type="entry name" value="MFS"/>
</dbReference>
<evidence type="ECO:0000259" key="9">
    <source>
        <dbReference type="PROSITE" id="PS50850"/>
    </source>
</evidence>
<dbReference type="GO" id="GO:0022857">
    <property type="term" value="F:transmembrane transporter activity"/>
    <property type="evidence" value="ECO:0007669"/>
    <property type="project" value="InterPro"/>
</dbReference>
<protein>
    <submittedName>
        <fullName evidence="10">Carboxypeptidase family protein</fullName>
    </submittedName>
</protein>
<evidence type="ECO:0000256" key="1">
    <source>
        <dbReference type="ARBA" id="ARBA00004651"/>
    </source>
</evidence>
<organism evidence="10 11">
    <name type="scientific">Barrientosiimonas humi</name>
    <dbReference type="NCBI Taxonomy" id="999931"/>
    <lineage>
        <taxon>Bacteria</taxon>
        <taxon>Bacillati</taxon>
        <taxon>Actinomycetota</taxon>
        <taxon>Actinomycetes</taxon>
        <taxon>Micrococcales</taxon>
        <taxon>Dermacoccaceae</taxon>
        <taxon>Barrientosiimonas</taxon>
    </lineage>
</organism>
<reference evidence="10 11" key="1">
    <citation type="submission" date="2019-06" db="EMBL/GenBank/DDBJ databases">
        <title>Sequencing the genomes of 1000 actinobacteria strains.</title>
        <authorList>
            <person name="Klenk H.-P."/>
        </authorList>
    </citation>
    <scope>NUCLEOTIDE SEQUENCE [LARGE SCALE GENOMIC DNA]</scope>
    <source>
        <strain evidence="10 11">DSM 24617</strain>
    </source>
</reference>
<dbReference type="OrthoDB" id="4484751at2"/>
<feature type="domain" description="Major facilitator superfamily (MFS) profile" evidence="9">
    <location>
        <begin position="49"/>
        <end position="500"/>
    </location>
</feature>
<dbReference type="SUPFAM" id="SSF103473">
    <property type="entry name" value="MFS general substrate transporter"/>
    <property type="match status" value="1"/>
</dbReference>
<evidence type="ECO:0000256" key="6">
    <source>
        <dbReference type="ARBA" id="ARBA00023136"/>
    </source>
</evidence>
<keyword evidence="10" id="KW-0645">Protease</keyword>
<feature type="transmembrane region" description="Helical" evidence="8">
    <location>
        <begin position="201"/>
        <end position="222"/>
    </location>
</feature>
<feature type="transmembrane region" description="Helical" evidence="8">
    <location>
        <begin position="478"/>
        <end position="495"/>
    </location>
</feature>
<dbReference type="Proteomes" id="UP000318336">
    <property type="component" value="Unassembled WGS sequence"/>
</dbReference>
<dbReference type="InterPro" id="IPR036259">
    <property type="entry name" value="MFS_trans_sf"/>
</dbReference>
<feature type="region of interest" description="Disordered" evidence="7">
    <location>
        <begin position="1"/>
        <end position="44"/>
    </location>
</feature>
<dbReference type="CDD" id="cd17504">
    <property type="entry name" value="MFS_MMR_MDR_like"/>
    <property type="match status" value="1"/>
</dbReference>
<dbReference type="Gene3D" id="2.60.40.1120">
    <property type="entry name" value="Carboxypeptidase-like, regulatory domain"/>
    <property type="match status" value="2"/>
</dbReference>
<feature type="transmembrane region" description="Helical" evidence="8">
    <location>
        <begin position="84"/>
        <end position="103"/>
    </location>
</feature>
<dbReference type="SUPFAM" id="SSF49478">
    <property type="entry name" value="Cna protein B-type domain"/>
    <property type="match status" value="1"/>
</dbReference>
<feature type="transmembrane region" description="Helical" evidence="8">
    <location>
        <begin position="373"/>
        <end position="392"/>
    </location>
</feature>
<feature type="transmembrane region" description="Helical" evidence="8">
    <location>
        <begin position="115"/>
        <end position="133"/>
    </location>
</feature>
<dbReference type="GO" id="GO:0004180">
    <property type="term" value="F:carboxypeptidase activity"/>
    <property type="evidence" value="ECO:0007669"/>
    <property type="project" value="UniProtKB-KW"/>
</dbReference>
<sequence length="685" mass="70676">MDRVAIQPYDPEDPRFVTRSQPSPPTPATTETAPTDTAPETSRPSSPLVIAVLSICGTVVSLQQTLVVPLLPEFPRLLGTTLENASWLVTITLLVGAVATPIVARLADMFGKRRMMLLCLGAVVVGSLIAALGPSSLSVVVLGRGLQGMGAALIPVGISIMRDELPPERVGSAVALMSATLGIGGAAGMPLSGIITERFSWHALFWVSAAFAAVMLAAVVLVIPESKVRTGGRFDYLGAVLLSVALLTLLLGISKGGTWGWTDERTIVCFVLAVVFFAIWLPVELRTGRPLVDLRTSVRRPVLLTNVASLLLGFAMFANMLSTTQQMQMPTSTGYGFGLSVTAAGLSMLPGGLSMVAFAPVSAAMTRRYGARVTLITGALIMAVGYVMRVFLTHTVAQVLIGSTVISIGTAVGYAAMPTLIMRSVPITETASANGLNTLLRAIGTATSSAAVAAMLSATTMTVGGVQMPSLAAFQHGFWLAALAALAGAGAALALPTAPTRPPEPAEVVGRTGQGSETIVEGRVLRADGSAIAKAVVSGLRPSGAQVDWGRTDDDGRYRLALSGQDALVLVATADGFAPCAERVEVAGDTLPPITLGERLTLSGTVRDGDAPAAGATVTLVRHLGEHQAHTTTDDGGRYTLDLPPGGRYVLTVLPAGGGHATARSIAVRQEPMELDLDLADGAGG</sequence>
<dbReference type="InterPro" id="IPR020846">
    <property type="entry name" value="MFS_dom"/>
</dbReference>
<dbReference type="Gene3D" id="1.20.1720.10">
    <property type="entry name" value="Multidrug resistance protein D"/>
    <property type="match status" value="1"/>
</dbReference>
<accession>A0A542XB34</accession>
<feature type="transmembrane region" description="Helical" evidence="8">
    <location>
        <begin position="303"/>
        <end position="322"/>
    </location>
</feature>
<evidence type="ECO:0000313" key="10">
    <source>
        <dbReference type="EMBL" id="TQL33048.1"/>
    </source>
</evidence>
<feature type="transmembrane region" description="Helical" evidence="8">
    <location>
        <begin position="234"/>
        <end position="253"/>
    </location>
</feature>
<gene>
    <name evidence="10" type="ORF">FB554_1182</name>
</gene>
<name>A0A542XB34_9MICO</name>
<evidence type="ECO:0000256" key="5">
    <source>
        <dbReference type="ARBA" id="ARBA00022989"/>
    </source>
</evidence>
<keyword evidence="10" id="KW-0378">Hydrolase</keyword>
<feature type="transmembrane region" description="Helical" evidence="8">
    <location>
        <begin position="265"/>
        <end position="283"/>
    </location>
</feature>